<evidence type="ECO:0008006" key="3">
    <source>
        <dbReference type="Google" id="ProtNLM"/>
    </source>
</evidence>
<sequence length="350" mass="37208">MGLLAGCAALPGSQNTAPQAWPSPTPRAPDADLLQRLATDLTAAVRDHDADRFVALFAPQGRAAGSVIGRNALHLAAWQAEADADHLRVRTQAGAQTGWGSATLALAVDPEGRILWLGSRPGDHPVVWLDHLIDVSHDDPIWLIAAASQASMAPVWLRTARDASERLTTLDWSVWRPPSEVAAPLTLELPADLVGFGEPIDVGAYVRLRGTDDEPRIVVSPADRPGLTQEERLHLLTHEAVHALTRSPEWAAPGWAVEGLAEQVTEQLFPDLAAAHAALLPRASEGVGLPSDADLAAGGLPVYALAARAIAGAQDRWGSAQVQRWLADWQAPGRPSEAEFTDALRAALPQ</sequence>
<gene>
    <name evidence="1" type="ORF">C1706_07225</name>
</gene>
<protein>
    <recommendedName>
        <fullName evidence="3">Peptidase MA-like domain-containing protein</fullName>
    </recommendedName>
</protein>
<name>A0A4Q2EGD6_9ACTN</name>
<proteinExistence type="predicted"/>
<dbReference type="Proteomes" id="UP000290624">
    <property type="component" value="Unassembled WGS sequence"/>
</dbReference>
<organism evidence="1 2">
    <name type="scientific">Propioniciclava flava</name>
    <dbReference type="NCBI Taxonomy" id="2072026"/>
    <lineage>
        <taxon>Bacteria</taxon>
        <taxon>Bacillati</taxon>
        <taxon>Actinomycetota</taxon>
        <taxon>Actinomycetes</taxon>
        <taxon>Propionibacteriales</taxon>
        <taxon>Propionibacteriaceae</taxon>
        <taxon>Propioniciclava</taxon>
    </lineage>
</organism>
<reference evidence="1 2" key="1">
    <citation type="submission" date="2018-01" db="EMBL/GenBank/DDBJ databases">
        <title>Lactibacter flavus gen. nov., sp. nov., a novel bacterium of the family Propionibacteriaceae isolated from raw milk and dairy products.</title>
        <authorList>
            <person name="Wenning M."/>
            <person name="Breitenwieser F."/>
            <person name="Huptas C."/>
            <person name="von Neubeck M."/>
            <person name="Busse H.-J."/>
            <person name="Scherer S."/>
        </authorList>
    </citation>
    <scope>NUCLEOTIDE SEQUENCE [LARGE SCALE GENOMIC DNA]</scope>
    <source>
        <strain evidence="1 2">VG341</strain>
    </source>
</reference>
<comment type="caution">
    <text evidence="1">The sequence shown here is derived from an EMBL/GenBank/DDBJ whole genome shotgun (WGS) entry which is preliminary data.</text>
</comment>
<evidence type="ECO:0000313" key="1">
    <source>
        <dbReference type="EMBL" id="RXW32339.1"/>
    </source>
</evidence>
<accession>A0A4Q2EGD6</accession>
<keyword evidence="2" id="KW-1185">Reference proteome</keyword>
<dbReference type="AlphaFoldDB" id="A0A4Q2EGD6"/>
<evidence type="ECO:0000313" key="2">
    <source>
        <dbReference type="Proteomes" id="UP000290624"/>
    </source>
</evidence>
<dbReference type="EMBL" id="PPCV01000004">
    <property type="protein sequence ID" value="RXW32339.1"/>
    <property type="molecule type" value="Genomic_DNA"/>
</dbReference>